<dbReference type="Gene3D" id="1.10.1660.10">
    <property type="match status" value="1"/>
</dbReference>
<dbReference type="EMBL" id="PP965499">
    <property type="protein sequence ID" value="XCO00492.1"/>
    <property type="molecule type" value="Genomic_DNA"/>
</dbReference>
<organism evidence="3">
    <name type="scientific">Geladintestivirus 1</name>
    <dbReference type="NCBI Taxonomy" id="3233133"/>
    <lineage>
        <taxon>Viruses</taxon>
        <taxon>Duplodnaviria</taxon>
        <taxon>Heunggongvirae</taxon>
        <taxon>Uroviricota</taxon>
        <taxon>Caudoviricetes</taxon>
        <taxon>Crassvirales</taxon>
    </lineage>
</organism>
<dbReference type="InterPro" id="IPR041657">
    <property type="entry name" value="HTH_17"/>
</dbReference>
<dbReference type="EMBL" id="PP965497">
    <property type="protein sequence ID" value="XCO00295.1"/>
    <property type="molecule type" value="Genomic_DNA"/>
</dbReference>
<evidence type="ECO:0000313" key="2">
    <source>
        <dbReference type="EMBL" id="XCO00295.1"/>
    </source>
</evidence>
<evidence type="ECO:0000259" key="1">
    <source>
        <dbReference type="Pfam" id="PF12728"/>
    </source>
</evidence>
<proteinExistence type="predicted"/>
<sequence length="98" mass="11345">MDAKNLQNEMIAEIFYKIGDKIKAGKCGLSIDELQDIASKFTHIKLYTEDVCKHINCSRSTLYRMIGNGKILKPHKDPGGKEYWYQDELDNYISRTNK</sequence>
<protein>
    <submittedName>
        <fullName evidence="3">Helix-turn-helix domain</fullName>
    </submittedName>
</protein>
<dbReference type="EMBL" id="PP965498">
    <property type="protein sequence ID" value="XCO00395.1"/>
    <property type="molecule type" value="Genomic_DNA"/>
</dbReference>
<name>A0AAU8MGF4_9CAUD</name>
<evidence type="ECO:0000313" key="4">
    <source>
        <dbReference type="EMBL" id="XCO00492.1"/>
    </source>
</evidence>
<evidence type="ECO:0000313" key="3">
    <source>
        <dbReference type="EMBL" id="XCO00395.1"/>
    </source>
</evidence>
<feature type="domain" description="Helix-turn-helix" evidence="1">
    <location>
        <begin position="48"/>
        <end position="95"/>
    </location>
</feature>
<dbReference type="Pfam" id="PF12728">
    <property type="entry name" value="HTH_17"/>
    <property type="match status" value="1"/>
</dbReference>
<accession>A0AAU8MGF4</accession>
<reference evidence="3" key="1">
    <citation type="submission" date="2024-06" db="EMBL/GenBank/DDBJ databases">
        <title>Intestivirid acquisition increases across infancy in a wild primate population.</title>
        <authorList>
            <person name="Schneider-Creas I.A."/>
            <person name="Moya I.L."/>
            <person name="Chiou K.L."/>
            <person name="Baniel A."/>
            <person name="Azanaw Haile A."/>
            <person name="Kebede F."/>
            <person name="Abebe B."/>
            <person name="Snyder-Mackler N."/>
            <person name="Varsani A."/>
        </authorList>
    </citation>
    <scope>NUCLEOTIDE SEQUENCE</scope>
    <source>
        <strain evidence="2">Int_RNL_2016_0117_DIX</strain>
        <strain evidence="4">Int_RNL_2017_0546_COW</strain>
        <strain evidence="3">Int_RNL_2018_0945_COW</strain>
    </source>
</reference>